<accession>A0A0C1MKQ6</accession>
<dbReference type="AlphaFoldDB" id="A0A0C1MKQ6"/>
<evidence type="ECO:0000256" key="1">
    <source>
        <dbReference type="SAM" id="Phobius"/>
    </source>
</evidence>
<keyword evidence="1" id="KW-1133">Transmembrane helix</keyword>
<keyword evidence="1" id="KW-0472">Membrane</keyword>
<dbReference type="Proteomes" id="UP000031327">
    <property type="component" value="Unassembled WGS sequence"/>
</dbReference>
<organism evidence="2 3">
    <name type="scientific">Pseudoalteromonas luteoviolacea</name>
    <dbReference type="NCBI Taxonomy" id="43657"/>
    <lineage>
        <taxon>Bacteria</taxon>
        <taxon>Pseudomonadati</taxon>
        <taxon>Pseudomonadota</taxon>
        <taxon>Gammaproteobacteria</taxon>
        <taxon>Alteromonadales</taxon>
        <taxon>Pseudoalteromonadaceae</taxon>
        <taxon>Pseudoalteromonas</taxon>
    </lineage>
</organism>
<feature type="transmembrane region" description="Helical" evidence="1">
    <location>
        <begin position="21"/>
        <end position="43"/>
    </location>
</feature>
<evidence type="ECO:0000313" key="3">
    <source>
        <dbReference type="Proteomes" id="UP000031327"/>
    </source>
</evidence>
<keyword evidence="1" id="KW-0812">Transmembrane</keyword>
<sequence length="77" mass="9178">MKVHRKERILKLFFPQLFAKYLARSPKLLMGIVIFLILLIVFIIKIATFAIYSFLFGALLFVGWQSWNATKRRFKKQ</sequence>
<dbReference type="EMBL" id="JWIC01000005">
    <property type="protein sequence ID" value="KID57609.1"/>
    <property type="molecule type" value="Genomic_DNA"/>
</dbReference>
<feature type="transmembrane region" description="Helical" evidence="1">
    <location>
        <begin position="49"/>
        <end position="67"/>
    </location>
</feature>
<comment type="caution">
    <text evidence="2">The sequence shown here is derived from an EMBL/GenBank/DDBJ whole genome shotgun (WGS) entry which is preliminary data.</text>
</comment>
<protein>
    <submittedName>
        <fullName evidence="2">Uncharacterized protein</fullName>
    </submittedName>
</protein>
<dbReference type="RefSeq" id="WP_039609379.1">
    <property type="nucleotide sequence ID" value="NZ_JWIC01000005.1"/>
</dbReference>
<proteinExistence type="predicted"/>
<gene>
    <name evidence="2" type="ORF">JF50_10560</name>
</gene>
<reference evidence="2 3" key="1">
    <citation type="submission" date="2014-12" db="EMBL/GenBank/DDBJ databases">
        <title>Draft Genome Sequence of Pseudoalteromonas luteoviolacea HI1.</title>
        <authorList>
            <person name="Asahina A.Y."/>
            <person name="Hadfield M.G."/>
        </authorList>
    </citation>
    <scope>NUCLEOTIDE SEQUENCE [LARGE SCALE GENOMIC DNA]</scope>
    <source>
        <strain evidence="2 3">HI1</strain>
    </source>
</reference>
<evidence type="ECO:0000313" key="2">
    <source>
        <dbReference type="EMBL" id="KID57609.1"/>
    </source>
</evidence>
<name>A0A0C1MKQ6_9GAMM</name>